<dbReference type="Proteomes" id="UP001363151">
    <property type="component" value="Unassembled WGS sequence"/>
</dbReference>
<comment type="caution">
    <text evidence="3">The sequence shown here is derived from an EMBL/GenBank/DDBJ whole genome shotgun (WGS) entry which is preliminary data.</text>
</comment>
<evidence type="ECO:0000256" key="2">
    <source>
        <dbReference type="SAM" id="SignalP"/>
    </source>
</evidence>
<feature type="region of interest" description="Disordered" evidence="1">
    <location>
        <begin position="387"/>
        <end position="423"/>
    </location>
</feature>
<name>A0ABR1FVS7_AURAN</name>
<feature type="signal peptide" evidence="2">
    <location>
        <begin position="1"/>
        <end position="32"/>
    </location>
</feature>
<evidence type="ECO:0000313" key="4">
    <source>
        <dbReference type="Proteomes" id="UP001363151"/>
    </source>
</evidence>
<keyword evidence="4" id="KW-1185">Reference proteome</keyword>
<evidence type="ECO:0000313" key="3">
    <source>
        <dbReference type="EMBL" id="KAK7239755.1"/>
    </source>
</evidence>
<protein>
    <submittedName>
        <fullName evidence="3">Uncharacterized protein</fullName>
    </submittedName>
</protein>
<keyword evidence="2" id="KW-0732">Signal</keyword>
<accession>A0ABR1FVS7</accession>
<evidence type="ECO:0000256" key="1">
    <source>
        <dbReference type="SAM" id="MobiDB-lite"/>
    </source>
</evidence>
<sequence>MPFMNAFAGRLAWSSGTMGIRAALLLVVRACALDFPSHFLRDADVAVEQLVDYDANAEFLEISSATGLPLHRYDASFGAHPYDAVVALPGDPAAYRQRGFHFGGADLPAAGPIGYARSTARAHLPLLRRRRRANAVEPPPGGAPADRDGCWGFRDPSSGAYVYRIAPPCLYGDDRWTYGSPGGVTRARPARGRARRDRGGAGAGRPGQVTTARRYAYYATAAPPYTIACFGPGVAAAAGLPPTPPASPGAGARGSAAPLPVGAGNYSAAATAGYAAARGDAPGVAPSAAAAGTARAARAASGPASPACAGGVRRPCPAGTYGSTFGETSATCAGLCPPGMFCVEASAEAKPRPCCARARDDATGLWARHGGADVADVVRLVANEATPRHLHGSEATHDADGTADEVGAGPRPVPGPDRDYQWV</sequence>
<organism evidence="3 4">
    <name type="scientific">Aureococcus anophagefferens</name>
    <name type="common">Harmful bloom alga</name>
    <dbReference type="NCBI Taxonomy" id="44056"/>
    <lineage>
        <taxon>Eukaryota</taxon>
        <taxon>Sar</taxon>
        <taxon>Stramenopiles</taxon>
        <taxon>Ochrophyta</taxon>
        <taxon>Pelagophyceae</taxon>
        <taxon>Pelagomonadales</taxon>
        <taxon>Pelagomonadaceae</taxon>
        <taxon>Aureococcus</taxon>
    </lineage>
</organism>
<feature type="region of interest" description="Disordered" evidence="1">
    <location>
        <begin position="182"/>
        <end position="207"/>
    </location>
</feature>
<feature type="chain" id="PRO_5047010615" evidence="2">
    <location>
        <begin position="33"/>
        <end position="423"/>
    </location>
</feature>
<gene>
    <name evidence="3" type="ORF">SO694_00029019</name>
</gene>
<feature type="compositionally biased region" description="Basic and acidic residues" evidence="1">
    <location>
        <begin position="391"/>
        <end position="400"/>
    </location>
</feature>
<reference evidence="3 4" key="1">
    <citation type="submission" date="2024-03" db="EMBL/GenBank/DDBJ databases">
        <title>Aureococcus anophagefferens CCMP1851 and Kratosvirus quantuckense: Draft genome of a second virus-susceptible host strain in the model system.</title>
        <authorList>
            <person name="Chase E."/>
            <person name="Truchon A.R."/>
            <person name="Schepens W."/>
            <person name="Wilhelm S.W."/>
        </authorList>
    </citation>
    <scope>NUCLEOTIDE SEQUENCE [LARGE SCALE GENOMIC DNA]</scope>
    <source>
        <strain evidence="3 4">CCMP1851</strain>
    </source>
</reference>
<proteinExistence type="predicted"/>
<dbReference type="EMBL" id="JBBJCI010000222">
    <property type="protein sequence ID" value="KAK7239755.1"/>
    <property type="molecule type" value="Genomic_DNA"/>
</dbReference>